<feature type="compositionally biased region" description="Basic and acidic residues" evidence="2">
    <location>
        <begin position="1"/>
        <end position="20"/>
    </location>
</feature>
<dbReference type="InterPro" id="IPR037213">
    <property type="entry name" value="Run_dom_sf"/>
</dbReference>
<evidence type="ECO:0000313" key="4">
    <source>
        <dbReference type="EMBL" id="KAJ8949133.1"/>
    </source>
</evidence>
<dbReference type="Proteomes" id="UP001162162">
    <property type="component" value="Unassembled WGS sequence"/>
</dbReference>
<dbReference type="Pfam" id="PF02759">
    <property type="entry name" value="RUN"/>
    <property type="match status" value="1"/>
</dbReference>
<dbReference type="CDD" id="cd17683">
    <property type="entry name" value="RUN_RUNDC1"/>
    <property type="match status" value="1"/>
</dbReference>
<dbReference type="PANTHER" id="PTHR15591:SF19">
    <property type="entry name" value="RUN DOMAIN-CONTAINING PROTEIN 1 ISOFORM X1"/>
    <property type="match status" value="1"/>
</dbReference>
<dbReference type="InterPro" id="IPR004012">
    <property type="entry name" value="Run_dom"/>
</dbReference>
<dbReference type="AlphaFoldDB" id="A0AAV8YE11"/>
<feature type="domain" description="RUN" evidence="3">
    <location>
        <begin position="346"/>
        <end position="508"/>
    </location>
</feature>
<dbReference type="SMART" id="SM00593">
    <property type="entry name" value="RUN"/>
    <property type="match status" value="1"/>
</dbReference>
<gene>
    <name evidence="4" type="ORF">NQ318_012881</name>
</gene>
<evidence type="ECO:0000313" key="5">
    <source>
        <dbReference type="Proteomes" id="UP001162162"/>
    </source>
</evidence>
<dbReference type="Pfam" id="PF26030">
    <property type="entry name" value="RUNDC1"/>
    <property type="match status" value="1"/>
</dbReference>
<name>A0AAV8YE11_9CUCU</name>
<dbReference type="Gene3D" id="1.20.58.900">
    <property type="match status" value="1"/>
</dbReference>
<proteinExistence type="predicted"/>
<reference evidence="4" key="1">
    <citation type="journal article" date="2023" name="Insect Mol. Biol.">
        <title>Genome sequencing provides insights into the evolution of gene families encoding plant cell wall-degrading enzymes in longhorned beetles.</title>
        <authorList>
            <person name="Shin N.R."/>
            <person name="Okamura Y."/>
            <person name="Kirsch R."/>
            <person name="Pauchet Y."/>
        </authorList>
    </citation>
    <scope>NUCLEOTIDE SEQUENCE</scope>
    <source>
        <strain evidence="4">AMC_N1</strain>
    </source>
</reference>
<dbReference type="PROSITE" id="PS50826">
    <property type="entry name" value="RUN"/>
    <property type="match status" value="1"/>
</dbReference>
<evidence type="ECO:0000256" key="2">
    <source>
        <dbReference type="SAM" id="MobiDB-lite"/>
    </source>
</evidence>
<organism evidence="4 5">
    <name type="scientific">Aromia moschata</name>
    <dbReference type="NCBI Taxonomy" id="1265417"/>
    <lineage>
        <taxon>Eukaryota</taxon>
        <taxon>Metazoa</taxon>
        <taxon>Ecdysozoa</taxon>
        <taxon>Arthropoda</taxon>
        <taxon>Hexapoda</taxon>
        <taxon>Insecta</taxon>
        <taxon>Pterygota</taxon>
        <taxon>Neoptera</taxon>
        <taxon>Endopterygota</taxon>
        <taxon>Coleoptera</taxon>
        <taxon>Polyphaga</taxon>
        <taxon>Cucujiformia</taxon>
        <taxon>Chrysomeloidea</taxon>
        <taxon>Cerambycidae</taxon>
        <taxon>Cerambycinae</taxon>
        <taxon>Callichromatini</taxon>
        <taxon>Aromia</taxon>
    </lineage>
</organism>
<dbReference type="SUPFAM" id="SSF140741">
    <property type="entry name" value="RUN domain-like"/>
    <property type="match status" value="1"/>
</dbReference>
<feature type="region of interest" description="Disordered" evidence="2">
    <location>
        <begin position="1"/>
        <end position="30"/>
    </location>
</feature>
<accession>A0AAV8YE11</accession>
<dbReference type="InterPro" id="IPR058732">
    <property type="entry name" value="RUNDC1_M"/>
</dbReference>
<evidence type="ECO:0000256" key="1">
    <source>
        <dbReference type="SAM" id="Coils"/>
    </source>
</evidence>
<protein>
    <recommendedName>
        <fullName evidence="3">RUN domain-containing protein</fullName>
    </recommendedName>
</protein>
<keyword evidence="5" id="KW-1185">Reference proteome</keyword>
<dbReference type="PANTHER" id="PTHR15591">
    <property type="entry name" value="RUN AND SH3 DOMAIN CONTAINING"/>
    <property type="match status" value="1"/>
</dbReference>
<comment type="caution">
    <text evidence="4">The sequence shown here is derived from an EMBL/GenBank/DDBJ whole genome shotgun (WGS) entry which is preliminary data.</text>
</comment>
<dbReference type="EMBL" id="JAPWTK010000123">
    <property type="protein sequence ID" value="KAJ8949133.1"/>
    <property type="molecule type" value="Genomic_DNA"/>
</dbReference>
<evidence type="ECO:0000259" key="3">
    <source>
        <dbReference type="PROSITE" id="PS50826"/>
    </source>
</evidence>
<dbReference type="InterPro" id="IPR047343">
    <property type="entry name" value="RUSC1_2"/>
</dbReference>
<sequence>MDRGTPDHSPEERPTGERWDPLGAPNDEESDIDLDRLSVECEHHNQYALEKIRSMEEEQELLNSSLFALTTHFAQVQFRLRQVVNAPSEDKEELLKSLEEFAFRGIPDIGLVKERMDEASLAEAVRLRRTQQKELIDRLKSQLRELEQYAFENGEAGVPQDVLLERQRVILNELKTRMNLELDEKNFHQMTQADVSKQINVALDQLVSPLRVKEHLVAQLKTQVADLERFISYLQADTKHTKCSCGCSYHSLKQPYKSETTLGLIQKTATILQMFAVLQLGCGTSQFKRNDLKKTMKANHWGDMRAKLEIAIARVRDLAKQSEGKANHEDEYSSDSESQAVSCDVQLTTAVRKYLAICIRDLVQHGAHTGQSSSIIHAWEIILEYYRMKNGEKFNSTPARKLSQSFNLDIAGSTPSSNKQNMLCCIGGIISTHTPYKRSCDSHFKAFICAALNANKLVPWLNLIFTCNQLVKTHYQPWSYVVRTGFQDSLKSLDTLSGYKFDLPVDLAIRQFQGIKDVFT</sequence>
<feature type="coiled-coil region" evidence="1">
    <location>
        <begin position="122"/>
        <end position="149"/>
    </location>
</feature>
<keyword evidence="1" id="KW-0175">Coiled coil</keyword>